<proteinExistence type="predicted"/>
<dbReference type="EMBL" id="HBIW01005669">
    <property type="protein sequence ID" value="CAE0689249.1"/>
    <property type="molecule type" value="Transcribed_RNA"/>
</dbReference>
<keyword evidence="5" id="KW-1185">Reference proteome</keyword>
<evidence type="ECO:0000313" key="3">
    <source>
        <dbReference type="EMBL" id="CAE0689249.1"/>
    </source>
</evidence>
<sequence>MARSLRALALILATHCALARLGARRTVFDGVRARRGPSTSKVVDVYAVGDRLDRYALALAATEPLRRARDDALKRTVGRRKLFVTRKLLRRNPCEGTAFSASDRTKEACEMYTTTATRVLKSFGFTPSEWNSVSRALASDRNLRNRVLNQAKLYGLASTIETGSLNVDDGAVPKLQIPVPENEDDLVRFAAVAQKVELLRQQQRAQLVKSLKGVDVFPDYPICDSALLPMMSNQVRRTCASFPAQARELVLKNGVEFETFQALLDKAERNPMYRWKLARAVRKLKRRQRAALEAKKV</sequence>
<feature type="domain" description="DUF4168" evidence="2">
    <location>
        <begin position="51"/>
        <end position="147"/>
    </location>
</feature>
<evidence type="ECO:0000313" key="5">
    <source>
        <dbReference type="Proteomes" id="UP000789595"/>
    </source>
</evidence>
<gene>
    <name evidence="3" type="ORF">PCAL00307_LOCUS4683</name>
    <name evidence="4" type="ORF">PECAL_1P18890</name>
</gene>
<name>A0A7S3ZP61_9STRA</name>
<dbReference type="OrthoDB" id="41889at2759"/>
<reference evidence="4" key="2">
    <citation type="submission" date="2021-11" db="EMBL/GenBank/DDBJ databases">
        <authorList>
            <consortium name="Genoscope - CEA"/>
            <person name="William W."/>
        </authorList>
    </citation>
    <scope>NUCLEOTIDE SEQUENCE</scope>
</reference>
<reference evidence="3" key="1">
    <citation type="submission" date="2021-01" db="EMBL/GenBank/DDBJ databases">
        <authorList>
            <person name="Corre E."/>
            <person name="Pelletier E."/>
            <person name="Niang G."/>
            <person name="Scheremetjew M."/>
            <person name="Finn R."/>
            <person name="Kale V."/>
            <person name="Holt S."/>
            <person name="Cochrane G."/>
            <person name="Meng A."/>
            <person name="Brown T."/>
            <person name="Cohen L."/>
        </authorList>
    </citation>
    <scope>NUCLEOTIDE SEQUENCE</scope>
    <source>
        <strain evidence="3">CCMP1756</strain>
    </source>
</reference>
<feature type="chain" id="PRO_5036403978" description="DUF4168 domain-containing protein" evidence="1">
    <location>
        <begin position="20"/>
        <end position="297"/>
    </location>
</feature>
<accession>A0A7S3ZP61</accession>
<organism evidence="3">
    <name type="scientific">Pelagomonas calceolata</name>
    <dbReference type="NCBI Taxonomy" id="35677"/>
    <lineage>
        <taxon>Eukaryota</taxon>
        <taxon>Sar</taxon>
        <taxon>Stramenopiles</taxon>
        <taxon>Ochrophyta</taxon>
        <taxon>Pelagophyceae</taxon>
        <taxon>Pelagomonadales</taxon>
        <taxon>Pelagomonadaceae</taxon>
        <taxon>Pelagomonas</taxon>
    </lineage>
</organism>
<dbReference type="AlphaFoldDB" id="A0A7S3ZP61"/>
<dbReference type="EMBL" id="CAKKNE010000001">
    <property type="protein sequence ID" value="CAH0365449.1"/>
    <property type="molecule type" value="Genomic_DNA"/>
</dbReference>
<protein>
    <recommendedName>
        <fullName evidence="2">DUF4168 domain-containing protein</fullName>
    </recommendedName>
</protein>
<dbReference type="Pfam" id="PF13767">
    <property type="entry name" value="DUF4168"/>
    <property type="match status" value="2"/>
</dbReference>
<evidence type="ECO:0000256" key="1">
    <source>
        <dbReference type="SAM" id="SignalP"/>
    </source>
</evidence>
<keyword evidence="1" id="KW-0732">Signal</keyword>
<feature type="signal peptide" evidence="1">
    <location>
        <begin position="1"/>
        <end position="19"/>
    </location>
</feature>
<dbReference type="Proteomes" id="UP000789595">
    <property type="component" value="Unassembled WGS sequence"/>
</dbReference>
<dbReference type="InterPro" id="IPR025433">
    <property type="entry name" value="DUF4168"/>
</dbReference>
<feature type="domain" description="DUF4168" evidence="2">
    <location>
        <begin position="183"/>
        <end position="275"/>
    </location>
</feature>
<evidence type="ECO:0000313" key="4">
    <source>
        <dbReference type="EMBL" id="CAH0365449.1"/>
    </source>
</evidence>
<evidence type="ECO:0000259" key="2">
    <source>
        <dbReference type="Pfam" id="PF13767"/>
    </source>
</evidence>